<proteinExistence type="predicted"/>
<dbReference type="PIRSF" id="PIRSF006639">
    <property type="entry name" value="UCP006639_pph"/>
    <property type="match status" value="1"/>
</dbReference>
<evidence type="ECO:0000313" key="2">
    <source>
        <dbReference type="EMBL" id="BAL58676.1"/>
    </source>
</evidence>
<name>H5SRF9_ACEAU</name>
<sequence length="112" mass="12704">MKIENFNAYQRESRKTWNVIPTNHPIVYPTLGLANEAGEVAGKIKKIFRDKGGKITEEDRQALKYELGDVLWYLTQICTELGLSLEEVAAANLEKLFSRLERGQIHGEGDAR</sequence>
<dbReference type="Pfam" id="PF03819">
    <property type="entry name" value="MazG"/>
    <property type="match status" value="1"/>
</dbReference>
<keyword evidence="2" id="KW-0378">Hydrolase</keyword>
<feature type="domain" description="NTP pyrophosphohydrolase MazG-like" evidence="1">
    <location>
        <begin position="32"/>
        <end position="99"/>
    </location>
</feature>
<accession>H5SRF9</accession>
<dbReference type="AlphaFoldDB" id="H5SRF9"/>
<dbReference type="SUPFAM" id="SSF101386">
    <property type="entry name" value="all-alpha NTP pyrophosphatases"/>
    <property type="match status" value="1"/>
</dbReference>
<dbReference type="InterPro" id="IPR004518">
    <property type="entry name" value="MazG-like_dom"/>
</dbReference>
<dbReference type="EMBL" id="AP011801">
    <property type="protein sequence ID" value="BAL58676.1"/>
    <property type="molecule type" value="Genomic_DNA"/>
</dbReference>
<organism evidence="2">
    <name type="scientific">Acetithermum autotrophicum</name>
    <dbReference type="NCBI Taxonomy" id="1446466"/>
    <lineage>
        <taxon>Bacteria</taxon>
        <taxon>Candidatus Bipolaricaulota</taxon>
        <taxon>Candidatus Acetithermum</taxon>
    </lineage>
</organism>
<dbReference type="InterPro" id="IPR011379">
    <property type="entry name" value="MazG-related_GP37"/>
</dbReference>
<reference evidence="2" key="2">
    <citation type="journal article" date="2012" name="PLoS ONE">
        <title>A Deeply Branching Thermophilic Bacterium with an Ancient Acetyl-CoA Pathway Dominates a Subsurface Ecosystem.</title>
        <authorList>
            <person name="Takami H."/>
            <person name="Noguchi H."/>
            <person name="Takaki Y."/>
            <person name="Uchiyama I."/>
            <person name="Toyoda A."/>
            <person name="Nishi S."/>
            <person name="Chee G.-J."/>
            <person name="Arai W."/>
            <person name="Nunoura T."/>
            <person name="Itoh T."/>
            <person name="Hattori M."/>
            <person name="Takai K."/>
        </authorList>
    </citation>
    <scope>NUCLEOTIDE SEQUENCE</scope>
</reference>
<dbReference type="GO" id="GO:0016787">
    <property type="term" value="F:hydrolase activity"/>
    <property type="evidence" value="ECO:0007669"/>
    <property type="project" value="UniProtKB-KW"/>
</dbReference>
<protein>
    <submittedName>
        <fullName evidence="2">MazG nucleotide pyrophosphohydrolase family protein</fullName>
    </submittedName>
</protein>
<dbReference type="Gene3D" id="1.10.287.1080">
    <property type="entry name" value="MazG-like"/>
    <property type="match status" value="1"/>
</dbReference>
<gene>
    <name evidence="2" type="ORF">HGMM_OP2C224</name>
</gene>
<dbReference type="CDD" id="cd11541">
    <property type="entry name" value="NTP-PPase_u4"/>
    <property type="match status" value="1"/>
</dbReference>
<reference evidence="2" key="1">
    <citation type="journal article" date="2005" name="Environ. Microbiol.">
        <title>Genetic and functional properties of uncultivated thermophilic crenarchaeotes from a subsurface gold mine as revealed by analysis of genome fragments.</title>
        <authorList>
            <person name="Nunoura T."/>
            <person name="Hirayama H."/>
            <person name="Takami H."/>
            <person name="Oida H."/>
            <person name="Nishi S."/>
            <person name="Shimamura S."/>
            <person name="Suzuki Y."/>
            <person name="Inagaki F."/>
            <person name="Takai K."/>
            <person name="Nealson K.H."/>
            <person name="Horikoshi K."/>
        </authorList>
    </citation>
    <scope>NUCLEOTIDE SEQUENCE</scope>
</reference>
<evidence type="ECO:0000259" key="1">
    <source>
        <dbReference type="Pfam" id="PF03819"/>
    </source>
</evidence>